<feature type="domain" description="FHA" evidence="1">
    <location>
        <begin position="21"/>
        <end position="47"/>
    </location>
</feature>
<organism evidence="2 3">
    <name type="scientific">Ficus carica</name>
    <name type="common">Common fig</name>
    <dbReference type="NCBI Taxonomy" id="3494"/>
    <lineage>
        <taxon>Eukaryota</taxon>
        <taxon>Viridiplantae</taxon>
        <taxon>Streptophyta</taxon>
        <taxon>Embryophyta</taxon>
        <taxon>Tracheophyta</taxon>
        <taxon>Spermatophyta</taxon>
        <taxon>Magnoliopsida</taxon>
        <taxon>eudicotyledons</taxon>
        <taxon>Gunneridae</taxon>
        <taxon>Pentapetalae</taxon>
        <taxon>rosids</taxon>
        <taxon>fabids</taxon>
        <taxon>Rosales</taxon>
        <taxon>Moraceae</taxon>
        <taxon>Ficeae</taxon>
        <taxon>Ficus</taxon>
    </lineage>
</organism>
<accession>A0AA88D933</accession>
<name>A0AA88D933_FICCA</name>
<evidence type="ECO:0000259" key="1">
    <source>
        <dbReference type="PROSITE" id="PS50006"/>
    </source>
</evidence>
<dbReference type="EMBL" id="BTGU01000026">
    <property type="protein sequence ID" value="GMN47621.1"/>
    <property type="molecule type" value="Genomic_DNA"/>
</dbReference>
<dbReference type="Proteomes" id="UP001187192">
    <property type="component" value="Unassembled WGS sequence"/>
</dbReference>
<comment type="caution">
    <text evidence="2">The sequence shown here is derived from an EMBL/GenBank/DDBJ whole genome shotgun (WGS) entry which is preliminary data.</text>
</comment>
<reference evidence="2" key="1">
    <citation type="submission" date="2023-07" db="EMBL/GenBank/DDBJ databases">
        <title>draft genome sequence of fig (Ficus carica).</title>
        <authorList>
            <person name="Takahashi T."/>
            <person name="Nishimura K."/>
        </authorList>
    </citation>
    <scope>NUCLEOTIDE SEQUENCE</scope>
</reference>
<protein>
    <recommendedName>
        <fullName evidence="1">FHA domain-containing protein</fullName>
    </recommendedName>
</protein>
<evidence type="ECO:0000313" key="3">
    <source>
        <dbReference type="Proteomes" id="UP001187192"/>
    </source>
</evidence>
<proteinExistence type="predicted"/>
<gene>
    <name evidence="2" type="ORF">TIFTF001_016794</name>
</gene>
<evidence type="ECO:0000313" key="2">
    <source>
        <dbReference type="EMBL" id="GMN47621.1"/>
    </source>
</evidence>
<dbReference type="AlphaFoldDB" id="A0AA88D933"/>
<keyword evidence="3" id="KW-1185">Reference proteome</keyword>
<sequence length="47" mass="5204">MATTLGWDRSYVSEFGCAISVSIARFISVSDDNDLLLRAPSVSRRHC</sequence>
<dbReference type="InterPro" id="IPR000253">
    <property type="entry name" value="FHA_dom"/>
</dbReference>
<dbReference type="PROSITE" id="PS50006">
    <property type="entry name" value="FHA_DOMAIN"/>
    <property type="match status" value="1"/>
</dbReference>